<comment type="caution">
    <text evidence="15">The sequence shown here is derived from an EMBL/GenBank/DDBJ whole genome shotgun (WGS) entry which is preliminary data.</text>
</comment>
<dbReference type="PROSITE" id="PS01307">
    <property type="entry name" value="MOTA"/>
    <property type="match status" value="1"/>
</dbReference>
<keyword evidence="9 12" id="KW-1133">Transmembrane helix</keyword>
<dbReference type="GO" id="GO:0006935">
    <property type="term" value="P:chemotaxis"/>
    <property type="evidence" value="ECO:0007669"/>
    <property type="project" value="UniProtKB-KW"/>
</dbReference>
<comment type="subcellular location">
    <subcellularLocation>
        <location evidence="1">Cell membrane</location>
        <topology evidence="1">Multi-pass membrane protein</topology>
    </subcellularLocation>
</comment>
<dbReference type="InterPro" id="IPR002898">
    <property type="entry name" value="MotA_ExbB_proton_chnl"/>
</dbReference>
<evidence type="ECO:0000256" key="11">
    <source>
        <dbReference type="ARBA" id="ARBA00023136"/>
    </source>
</evidence>
<evidence type="ECO:0000256" key="5">
    <source>
        <dbReference type="ARBA" id="ARBA00022500"/>
    </source>
</evidence>
<feature type="transmembrane region" description="Helical" evidence="12">
    <location>
        <begin position="181"/>
        <end position="204"/>
    </location>
</feature>
<keyword evidence="3" id="KW-0813">Transport</keyword>
<dbReference type="EMBL" id="JACHEX010000001">
    <property type="protein sequence ID" value="MBB6061787.1"/>
    <property type="molecule type" value="Genomic_DNA"/>
</dbReference>
<keyword evidence="16" id="KW-1185">Reference proteome</keyword>
<dbReference type="Pfam" id="PF20560">
    <property type="entry name" value="MotA_N"/>
    <property type="match status" value="1"/>
</dbReference>
<evidence type="ECO:0000256" key="1">
    <source>
        <dbReference type="ARBA" id="ARBA00004651"/>
    </source>
</evidence>
<evidence type="ECO:0000256" key="7">
    <source>
        <dbReference type="ARBA" id="ARBA00022779"/>
    </source>
</evidence>
<accession>A0A841GHF9</accession>
<dbReference type="InterPro" id="IPR046786">
    <property type="entry name" value="MotA_N"/>
</dbReference>
<keyword evidence="6 12" id="KW-0812">Transmembrane</keyword>
<evidence type="ECO:0000259" key="13">
    <source>
        <dbReference type="Pfam" id="PF01618"/>
    </source>
</evidence>
<dbReference type="Proteomes" id="UP000555828">
    <property type="component" value="Unassembled WGS sequence"/>
</dbReference>
<dbReference type="InterPro" id="IPR047055">
    <property type="entry name" value="MotA-like"/>
</dbReference>
<evidence type="ECO:0000256" key="2">
    <source>
        <dbReference type="ARBA" id="ARBA00008038"/>
    </source>
</evidence>
<feature type="domain" description="Motility protein A N-terminal" evidence="14">
    <location>
        <begin position="7"/>
        <end position="92"/>
    </location>
</feature>
<keyword evidence="7" id="KW-0283">Flagellar rotation</keyword>
<evidence type="ECO:0000256" key="8">
    <source>
        <dbReference type="ARBA" id="ARBA00022781"/>
    </source>
</evidence>
<dbReference type="GO" id="GO:0005886">
    <property type="term" value="C:plasma membrane"/>
    <property type="evidence" value="ECO:0007669"/>
    <property type="project" value="UniProtKB-SubCell"/>
</dbReference>
<dbReference type="GO" id="GO:1902600">
    <property type="term" value="P:proton transmembrane transport"/>
    <property type="evidence" value="ECO:0007669"/>
    <property type="project" value="UniProtKB-KW"/>
</dbReference>
<evidence type="ECO:0000313" key="16">
    <source>
        <dbReference type="Proteomes" id="UP000555828"/>
    </source>
</evidence>
<dbReference type="PANTHER" id="PTHR30433">
    <property type="entry name" value="CHEMOTAXIS PROTEIN MOTA"/>
    <property type="match status" value="1"/>
</dbReference>
<dbReference type="RefSeq" id="WP_126992346.1">
    <property type="nucleotide sequence ID" value="NZ_JACHEX010000001.1"/>
</dbReference>
<evidence type="ECO:0000256" key="10">
    <source>
        <dbReference type="ARBA" id="ARBA00023065"/>
    </source>
</evidence>
<sequence>MDIALIGGIGIAFAMVVFGIVSGGGDFAAFINIPSIVIVIGGSIGAAVAANPKDIGFKIVQIALEALKEPKTDYVNLLKTLVSLSEKARREGLLSLEENIEQLDDPFMKKGLQLLVDGTEPEVLKSMLEIEVEVASNEMNLKKGLFEAIGAYAPAFGMIGTLIGLIQMLKSLNDPNSLGPSMAVALITTLYGSIMANAMALPIAEKIAKRVISFEMEKTMILEGILSIQAGENPRILEEKLKSFLPDAVKAQYEAATQEAGA</sequence>
<feature type="transmembrane region" description="Helical" evidence="12">
    <location>
        <begin position="149"/>
        <end position="169"/>
    </location>
</feature>
<gene>
    <name evidence="15" type="ORF">HNP65_000209</name>
</gene>
<protein>
    <submittedName>
        <fullName evidence="15">Chemotaxis protein MotA</fullName>
    </submittedName>
</protein>
<evidence type="ECO:0000256" key="9">
    <source>
        <dbReference type="ARBA" id="ARBA00022989"/>
    </source>
</evidence>
<dbReference type="GO" id="GO:0071978">
    <property type="term" value="P:bacterial-type flagellum-dependent swarming motility"/>
    <property type="evidence" value="ECO:0007669"/>
    <property type="project" value="InterPro"/>
</dbReference>
<evidence type="ECO:0000256" key="6">
    <source>
        <dbReference type="ARBA" id="ARBA00022692"/>
    </source>
</evidence>
<keyword evidence="5" id="KW-0145">Chemotaxis</keyword>
<proteinExistence type="inferred from homology"/>
<keyword evidence="8" id="KW-0375">Hydrogen ion transport</keyword>
<comment type="similarity">
    <text evidence="2">Belongs to the MotA family.</text>
</comment>
<name>A0A841GHF9_9BACT</name>
<evidence type="ECO:0000256" key="12">
    <source>
        <dbReference type="SAM" id="Phobius"/>
    </source>
</evidence>
<feature type="domain" description="MotA/TolQ/ExbB proton channel" evidence="13">
    <location>
        <begin position="100"/>
        <end position="216"/>
    </location>
</feature>
<evidence type="ECO:0000256" key="4">
    <source>
        <dbReference type="ARBA" id="ARBA00022475"/>
    </source>
</evidence>
<evidence type="ECO:0000313" key="15">
    <source>
        <dbReference type="EMBL" id="MBB6061787.1"/>
    </source>
</evidence>
<keyword evidence="11 12" id="KW-0472">Membrane</keyword>
<evidence type="ECO:0000259" key="14">
    <source>
        <dbReference type="Pfam" id="PF20560"/>
    </source>
</evidence>
<evidence type="ECO:0000256" key="3">
    <source>
        <dbReference type="ARBA" id="ARBA00022448"/>
    </source>
</evidence>
<dbReference type="InterPro" id="IPR000540">
    <property type="entry name" value="Flag_MotA_CS"/>
</dbReference>
<feature type="transmembrane region" description="Helical" evidence="12">
    <location>
        <begin position="29"/>
        <end position="50"/>
    </location>
</feature>
<dbReference type="Pfam" id="PF01618">
    <property type="entry name" value="MotA_ExbB"/>
    <property type="match status" value="1"/>
</dbReference>
<dbReference type="AlphaFoldDB" id="A0A841GHF9"/>
<organism evidence="15 16">
    <name type="scientific">Thermosipho japonicus</name>
    <dbReference type="NCBI Taxonomy" id="90323"/>
    <lineage>
        <taxon>Bacteria</taxon>
        <taxon>Thermotogati</taxon>
        <taxon>Thermotogota</taxon>
        <taxon>Thermotogae</taxon>
        <taxon>Thermotogales</taxon>
        <taxon>Fervidobacteriaceae</taxon>
        <taxon>Thermosipho</taxon>
    </lineage>
</organism>
<keyword evidence="4" id="KW-1003">Cell membrane</keyword>
<keyword evidence="10" id="KW-0406">Ion transport</keyword>
<reference evidence="15 16" key="1">
    <citation type="submission" date="2020-08" db="EMBL/GenBank/DDBJ databases">
        <title>Genomic Encyclopedia of Type Strains, Phase IV (KMG-IV): sequencing the most valuable type-strain genomes for metagenomic binning, comparative biology and taxonomic classification.</title>
        <authorList>
            <person name="Goeker M."/>
        </authorList>
    </citation>
    <scope>NUCLEOTIDE SEQUENCE [LARGE SCALE GENOMIC DNA]</scope>
    <source>
        <strain evidence="15 16">DSM 13481</strain>
    </source>
</reference>
<dbReference type="PANTHER" id="PTHR30433:SF2">
    <property type="entry name" value="MOTILITY PROTEIN A"/>
    <property type="match status" value="1"/>
</dbReference>